<evidence type="ECO:0000256" key="5">
    <source>
        <dbReference type="SAM" id="Coils"/>
    </source>
</evidence>
<dbReference type="GO" id="GO:0016791">
    <property type="term" value="F:phosphatase activity"/>
    <property type="evidence" value="ECO:0007669"/>
    <property type="project" value="TreeGrafter"/>
</dbReference>
<dbReference type="Pfam" id="PF00072">
    <property type="entry name" value="Response_reg"/>
    <property type="match status" value="1"/>
</dbReference>
<evidence type="ECO:0000256" key="4">
    <source>
        <dbReference type="PROSITE-ProRule" id="PRU00169"/>
    </source>
</evidence>
<dbReference type="SMART" id="SM00331">
    <property type="entry name" value="PP2C_SIG"/>
    <property type="match status" value="1"/>
</dbReference>
<comment type="caution">
    <text evidence="7">The sequence shown here is derived from an EMBL/GenBank/DDBJ whole genome shotgun (WGS) entry which is preliminary data.</text>
</comment>
<dbReference type="InterPro" id="IPR001932">
    <property type="entry name" value="PPM-type_phosphatase-like_dom"/>
</dbReference>
<organism evidence="7 8">
    <name type="scientific">Defluviitalea raffinosedens</name>
    <dbReference type="NCBI Taxonomy" id="1450156"/>
    <lineage>
        <taxon>Bacteria</taxon>
        <taxon>Bacillati</taxon>
        <taxon>Bacillota</taxon>
        <taxon>Clostridia</taxon>
        <taxon>Lachnospirales</taxon>
        <taxon>Defluviitaleaceae</taxon>
        <taxon>Defluviitalea</taxon>
    </lineage>
</organism>
<evidence type="ECO:0000313" key="8">
    <source>
        <dbReference type="Proteomes" id="UP000483018"/>
    </source>
</evidence>
<dbReference type="PANTHER" id="PTHR43156">
    <property type="entry name" value="STAGE II SPORULATION PROTEIN E-RELATED"/>
    <property type="match status" value="1"/>
</dbReference>
<evidence type="ECO:0000256" key="3">
    <source>
        <dbReference type="ARBA" id="ARBA00024867"/>
    </source>
</evidence>
<feature type="domain" description="Response regulatory" evidence="6">
    <location>
        <begin position="3"/>
        <end position="119"/>
    </location>
</feature>
<evidence type="ECO:0000259" key="6">
    <source>
        <dbReference type="PROSITE" id="PS50110"/>
    </source>
</evidence>
<dbReference type="SMART" id="SM00448">
    <property type="entry name" value="REC"/>
    <property type="match status" value="1"/>
</dbReference>
<dbReference type="InterPro" id="IPR011006">
    <property type="entry name" value="CheY-like_superfamily"/>
</dbReference>
<dbReference type="InterPro" id="IPR052016">
    <property type="entry name" value="Bact_Sigma-Reg"/>
</dbReference>
<gene>
    <name evidence="7" type="ORF">GND95_10695</name>
</gene>
<dbReference type="SUPFAM" id="SSF52172">
    <property type="entry name" value="CheY-like"/>
    <property type="match status" value="1"/>
</dbReference>
<accession>A0A7C8LP89</accession>
<keyword evidence="8" id="KW-1185">Reference proteome</keyword>
<dbReference type="Proteomes" id="UP000483018">
    <property type="component" value="Unassembled WGS sequence"/>
</dbReference>
<dbReference type="OrthoDB" id="9763484at2"/>
<evidence type="ECO:0000256" key="1">
    <source>
        <dbReference type="ARBA" id="ARBA00018672"/>
    </source>
</evidence>
<reference evidence="7 8" key="1">
    <citation type="submission" date="2019-12" db="EMBL/GenBank/DDBJ databases">
        <title>Defluviitalea raffinosedens, isolated from a biogas fermenter, genome sequencing and characterization.</title>
        <authorList>
            <person name="Rettenmaier R."/>
            <person name="Schneider M."/>
            <person name="Neuhaus K."/>
            <person name="Liebl W."/>
            <person name="Zverlov V."/>
        </authorList>
    </citation>
    <scope>NUCLEOTIDE SEQUENCE [LARGE SCALE GENOMIC DNA]</scope>
    <source>
        <strain evidence="7 8">249c-K6</strain>
    </source>
</reference>
<feature type="coiled-coil region" evidence="5">
    <location>
        <begin position="118"/>
        <end position="145"/>
    </location>
</feature>
<dbReference type="InterPro" id="IPR001789">
    <property type="entry name" value="Sig_transdc_resp-reg_receiver"/>
</dbReference>
<evidence type="ECO:0000313" key="7">
    <source>
        <dbReference type="EMBL" id="KAE9632979.1"/>
    </source>
</evidence>
<dbReference type="EMBL" id="WSLF01000010">
    <property type="protein sequence ID" value="KAE9632979.1"/>
    <property type="molecule type" value="Genomic_DNA"/>
</dbReference>
<dbReference type="AlphaFoldDB" id="A0A7C8LP89"/>
<dbReference type="Pfam" id="PF07228">
    <property type="entry name" value="SpoIIE"/>
    <property type="match status" value="1"/>
</dbReference>
<dbReference type="SUPFAM" id="SSF81606">
    <property type="entry name" value="PP2C-like"/>
    <property type="match status" value="1"/>
</dbReference>
<dbReference type="Gene3D" id="3.60.40.10">
    <property type="entry name" value="PPM-type phosphatase domain"/>
    <property type="match status" value="1"/>
</dbReference>
<comment type="function">
    <text evidence="3">May play the central regulatory role in sporulation. It may be an element of the effector pathway responsible for the activation of sporulation genes in response to nutritional stress. Spo0A may act in concert with spo0H (a sigma factor) to control the expression of some genes that are critical to the sporulation process.</text>
</comment>
<sequence>MDKILVVDDIEQNVELISRYLINAGYDVITANSGSMAIKKAKLLQPDLIILDIMMPNISGYDVCKILKSNEDTKYISILVITALDSKDTKVRAFEAGADDFITKSFDKMTLLSKVKSLLRIKHLSDQLKKQYAELQEKNNIMDYQLKMAKQIQQSLIQEANFSVNDVKFTSRYMPALDVGGDVYDIIKLNEDSVGVFIADVSGHGISAALLTSMVKMLFRNLVSACPEPDKLLSQMNREFINVFANKITDVYASAFYAKIDTKNRIIHYSNAGQALPLFVRSCDDTVEELSINGLPIGLMEDSSYDLKSTVFEKGDVILFYTDGLCDSLYKDNPEEFIQKLKELLLDYKNQPSEEIIESILNQFYYLDDSSKYETDDVSIIICKI</sequence>
<keyword evidence="4" id="KW-0597">Phosphoprotein</keyword>
<dbReference type="InterPro" id="IPR036457">
    <property type="entry name" value="PPM-type-like_dom_sf"/>
</dbReference>
<feature type="modified residue" description="4-aspartylphosphate" evidence="4">
    <location>
        <position position="52"/>
    </location>
</feature>
<dbReference type="Gene3D" id="3.40.50.2300">
    <property type="match status" value="1"/>
</dbReference>
<dbReference type="PANTHER" id="PTHR43156:SF2">
    <property type="entry name" value="STAGE II SPORULATION PROTEIN E"/>
    <property type="match status" value="1"/>
</dbReference>
<keyword evidence="5" id="KW-0175">Coiled coil</keyword>
<protein>
    <recommendedName>
        <fullName evidence="1">Stage 0 sporulation protein A homolog</fullName>
    </recommendedName>
</protein>
<keyword evidence="2" id="KW-0378">Hydrolase</keyword>
<dbReference type="RefSeq" id="WP_158741153.1">
    <property type="nucleotide sequence ID" value="NZ_WSLF01000010.1"/>
</dbReference>
<dbReference type="GO" id="GO:0000160">
    <property type="term" value="P:phosphorelay signal transduction system"/>
    <property type="evidence" value="ECO:0007669"/>
    <property type="project" value="InterPro"/>
</dbReference>
<name>A0A7C8LP89_9FIRM</name>
<proteinExistence type="predicted"/>
<evidence type="ECO:0000256" key="2">
    <source>
        <dbReference type="ARBA" id="ARBA00022801"/>
    </source>
</evidence>
<dbReference type="PROSITE" id="PS50110">
    <property type="entry name" value="RESPONSE_REGULATORY"/>
    <property type="match status" value="1"/>
</dbReference>